<accession>A0A553PK05</accession>
<evidence type="ECO:0008006" key="4">
    <source>
        <dbReference type="Google" id="ProtNLM"/>
    </source>
</evidence>
<dbReference type="InterPro" id="IPR035976">
    <property type="entry name" value="Sushi/SCR/CCP_sf"/>
</dbReference>
<dbReference type="Gene3D" id="2.10.70.10">
    <property type="entry name" value="Complement Module, domain 1"/>
    <property type="match status" value="1"/>
</dbReference>
<evidence type="ECO:0000313" key="3">
    <source>
        <dbReference type="Proteomes" id="UP000318571"/>
    </source>
</evidence>
<sequence length="218" mass="25385">FDFVSFDCPEGYVFEKSNNITHRAWCYDWEFRHDFDLRAKCKPIQCPCPPWFAPDTWAGTFDWGFQQPPICPSDLAFESRPLDYLTQITYKCPEGFVFETPWLPSVLEERNETGQTGNENDTLVLTCGKHGDWDPPIQPKCIPVNCTEDPFIVKNNDQGKFTWNLDVRNKSFTHTIKYWCPLNGWGYPNSKNTSIESTCQATKKWSVKFVEPCQGRFH</sequence>
<keyword evidence="3" id="KW-1185">Reference proteome</keyword>
<name>A0A553PK05_TIGCA</name>
<evidence type="ECO:0000313" key="2">
    <source>
        <dbReference type="EMBL" id="TRY78008.1"/>
    </source>
</evidence>
<dbReference type="Proteomes" id="UP000318571">
    <property type="component" value="Chromosome 11"/>
</dbReference>
<comment type="caution">
    <text evidence="2">The sequence shown here is derived from an EMBL/GenBank/DDBJ whole genome shotgun (WGS) entry which is preliminary data.</text>
</comment>
<dbReference type="SUPFAM" id="SSF57535">
    <property type="entry name" value="Complement control module/SCR domain"/>
    <property type="match status" value="1"/>
</dbReference>
<feature type="non-terminal residue" evidence="2">
    <location>
        <position position="218"/>
    </location>
</feature>
<feature type="non-terminal residue" evidence="2">
    <location>
        <position position="1"/>
    </location>
</feature>
<organism evidence="2 3">
    <name type="scientific">Tigriopus californicus</name>
    <name type="common">Marine copepod</name>
    <dbReference type="NCBI Taxonomy" id="6832"/>
    <lineage>
        <taxon>Eukaryota</taxon>
        <taxon>Metazoa</taxon>
        <taxon>Ecdysozoa</taxon>
        <taxon>Arthropoda</taxon>
        <taxon>Crustacea</taxon>
        <taxon>Multicrustacea</taxon>
        <taxon>Hexanauplia</taxon>
        <taxon>Copepoda</taxon>
        <taxon>Harpacticoida</taxon>
        <taxon>Harpacticidae</taxon>
        <taxon>Tigriopus</taxon>
    </lineage>
</organism>
<proteinExistence type="predicted"/>
<dbReference type="EMBL" id="VCGU01000003">
    <property type="protein sequence ID" value="TRY78008.1"/>
    <property type="molecule type" value="Genomic_DNA"/>
</dbReference>
<dbReference type="AlphaFoldDB" id="A0A553PK05"/>
<keyword evidence="1" id="KW-1015">Disulfide bond</keyword>
<reference evidence="2 3" key="1">
    <citation type="journal article" date="2018" name="Nat. Ecol. Evol.">
        <title>Genomic signatures of mitonuclear coevolution across populations of Tigriopus californicus.</title>
        <authorList>
            <person name="Barreto F.S."/>
            <person name="Watson E.T."/>
            <person name="Lima T.G."/>
            <person name="Willett C.S."/>
            <person name="Edmands S."/>
            <person name="Li W."/>
            <person name="Burton R.S."/>
        </authorList>
    </citation>
    <scope>NUCLEOTIDE SEQUENCE [LARGE SCALE GENOMIC DNA]</scope>
    <source>
        <strain evidence="2 3">San Diego</strain>
    </source>
</reference>
<evidence type="ECO:0000256" key="1">
    <source>
        <dbReference type="ARBA" id="ARBA00023157"/>
    </source>
</evidence>
<gene>
    <name evidence="2" type="ORF">TCAL_08609</name>
</gene>
<protein>
    <recommendedName>
        <fullName evidence="4">Sushi domain-containing protein</fullName>
    </recommendedName>
</protein>